<evidence type="ECO:0000313" key="3">
    <source>
        <dbReference type="EMBL" id="HIU91761.1"/>
    </source>
</evidence>
<sequence length="844" mass="96085">MKIYSLSANKTDFQNKNFAASDLQGTVLPAVFSEFQNIKTFNSENLKANYINKKRFKNVQNFEIPYCGKGSFLELNNGHKIAIIQKNGAFSIATAVSTDPKEKLKAHLLEHLIYNSKNLVNGEQFGVKLDSAGAQRDAQTNQSNTVYSIQYPFDDSNKIKDFIYTQKALLRIKEEDIKALTEKEKQVLINEYAISESKIDKFSSASLSDIQALSKVVSLMFETNADPLDLKPTLEKTEAQDLQNITSEQIIEFYKKNYNPKNMFTVIFTPTNVKDLEKTVIDAFNSDSWQTNQSKPKLLQPKINQPVRADLITDGENKISVSFLADGNQNIKENMIVKLLEYYLRDSGCIFDNLDMSAYNADKRIISFYAPFEKDKEESDLQGLYSKLSQLKNTEIESGKLELYKSKIKNDFSFNTEFSSILIQTLINSDFKNNPQIFEQQLDALEKINEQDLQNYLKKYIDFQKACVIVNHKSEEKPKIPSFKASAEKINTKDVKEYSFRNNLRLITDTPENIKRSVYRVNLSSEMLGANNIAICEAFGLVIKDNLKKNFENEAVSDYSVKTSKKGLDIFASSLPLDSEKLIKVINSSIQEAFEGYKDFEKFQAKAVLVIPKTNFEQNKDKFLNLIQNGYNSFAPKSNRITILLRQPKDETVFKKTDSENSVFSIRYKLNGCDNLKQDIATSLLNNILGNMLTSKLETELRNNQNLYSTGSSYKTDGASGVFSLGTQFKINKDENQVKKLFESINKILSDLSEKPVENDILTNAKNVLKGDLALLSESSLGRAEILSTLELNQIKDYFKTIDEITVDDIKNTAQNIFSLHKTYYLESKPEILERNKEIFTNIS</sequence>
<reference evidence="3" key="2">
    <citation type="journal article" date="2021" name="PeerJ">
        <title>Extensive microbial diversity within the chicken gut microbiome revealed by metagenomics and culture.</title>
        <authorList>
            <person name="Gilroy R."/>
            <person name="Ravi A."/>
            <person name="Getino M."/>
            <person name="Pursley I."/>
            <person name="Horton D.L."/>
            <person name="Alikhan N.F."/>
            <person name="Baker D."/>
            <person name="Gharbi K."/>
            <person name="Hall N."/>
            <person name="Watson M."/>
            <person name="Adriaenssens E.M."/>
            <person name="Foster-Nyarko E."/>
            <person name="Jarju S."/>
            <person name="Secka A."/>
            <person name="Antonio M."/>
            <person name="Oren A."/>
            <person name="Chaudhuri R.R."/>
            <person name="La Ragione R."/>
            <person name="Hildebrand F."/>
            <person name="Pallen M.J."/>
        </authorList>
    </citation>
    <scope>NUCLEOTIDE SEQUENCE</scope>
    <source>
        <strain evidence="3">CHK154-7741</strain>
    </source>
</reference>
<dbReference type="EMBL" id="DVOD01000013">
    <property type="protein sequence ID" value="HIU91761.1"/>
    <property type="molecule type" value="Genomic_DNA"/>
</dbReference>
<evidence type="ECO:0000259" key="2">
    <source>
        <dbReference type="Pfam" id="PF05193"/>
    </source>
</evidence>
<proteinExistence type="inferred from homology"/>
<dbReference type="Proteomes" id="UP000886748">
    <property type="component" value="Unassembled WGS sequence"/>
</dbReference>
<organism evidence="3 4">
    <name type="scientific">Candidatus Limenecus avicola</name>
    <dbReference type="NCBI Taxonomy" id="2840847"/>
    <lineage>
        <taxon>Bacteria</taxon>
        <taxon>Bacillati</taxon>
        <taxon>Bacillota</taxon>
        <taxon>Clostridia</taxon>
        <taxon>Eubacteriales</taxon>
        <taxon>Clostridiaceae</taxon>
        <taxon>Clostridiaceae incertae sedis</taxon>
        <taxon>Candidatus Limenecus</taxon>
    </lineage>
</organism>
<dbReference type="PANTHER" id="PTHR11851">
    <property type="entry name" value="METALLOPROTEASE"/>
    <property type="match status" value="1"/>
</dbReference>
<dbReference type="PANTHER" id="PTHR11851:SF49">
    <property type="entry name" value="MITOCHONDRIAL-PROCESSING PEPTIDASE SUBUNIT ALPHA"/>
    <property type="match status" value="1"/>
</dbReference>
<name>A0A9D1MYS8_9CLOT</name>
<dbReference type="InterPro" id="IPR007863">
    <property type="entry name" value="Peptidase_M16_C"/>
</dbReference>
<dbReference type="InterPro" id="IPR050361">
    <property type="entry name" value="MPP/UQCRC_Complex"/>
</dbReference>
<feature type="domain" description="Peptidase M16 C-terminal" evidence="2">
    <location>
        <begin position="645"/>
        <end position="769"/>
    </location>
</feature>
<gene>
    <name evidence="3" type="ORF">IAD26_01355</name>
</gene>
<dbReference type="GO" id="GO:0046872">
    <property type="term" value="F:metal ion binding"/>
    <property type="evidence" value="ECO:0007669"/>
    <property type="project" value="InterPro"/>
</dbReference>
<comment type="similarity">
    <text evidence="1">Belongs to the peptidase M16 family.</text>
</comment>
<dbReference type="AlphaFoldDB" id="A0A9D1MYS8"/>
<dbReference type="Pfam" id="PF05193">
    <property type="entry name" value="Peptidase_M16_C"/>
    <property type="match status" value="2"/>
</dbReference>
<reference evidence="3" key="1">
    <citation type="submission" date="2020-10" db="EMBL/GenBank/DDBJ databases">
        <authorList>
            <person name="Gilroy R."/>
        </authorList>
    </citation>
    <scope>NUCLEOTIDE SEQUENCE</scope>
    <source>
        <strain evidence="3">CHK154-7741</strain>
    </source>
</reference>
<dbReference type="Gene3D" id="3.30.830.10">
    <property type="entry name" value="Metalloenzyme, LuxS/M16 peptidase-like"/>
    <property type="match status" value="3"/>
</dbReference>
<evidence type="ECO:0000313" key="4">
    <source>
        <dbReference type="Proteomes" id="UP000886748"/>
    </source>
</evidence>
<dbReference type="InterPro" id="IPR011249">
    <property type="entry name" value="Metalloenz_LuxS/M16"/>
</dbReference>
<feature type="domain" description="Peptidase M16 C-terminal" evidence="2">
    <location>
        <begin position="244"/>
        <end position="406"/>
    </location>
</feature>
<dbReference type="SUPFAM" id="SSF63411">
    <property type="entry name" value="LuxS/MPP-like metallohydrolase"/>
    <property type="match status" value="3"/>
</dbReference>
<accession>A0A9D1MYS8</accession>
<comment type="caution">
    <text evidence="3">The sequence shown here is derived from an EMBL/GenBank/DDBJ whole genome shotgun (WGS) entry which is preliminary data.</text>
</comment>
<evidence type="ECO:0000256" key="1">
    <source>
        <dbReference type="ARBA" id="ARBA00007261"/>
    </source>
</evidence>
<protein>
    <submittedName>
        <fullName evidence="3">Insulinase family protein</fullName>
    </submittedName>
</protein>